<dbReference type="Proteomes" id="UP001526430">
    <property type="component" value="Unassembled WGS sequence"/>
</dbReference>
<feature type="signal peptide" evidence="1">
    <location>
        <begin position="1"/>
        <end position="19"/>
    </location>
</feature>
<dbReference type="RefSeq" id="WP_301588857.1">
    <property type="nucleotide sequence ID" value="NZ_JAPFQI010000001.1"/>
</dbReference>
<keyword evidence="3" id="KW-1185">Reference proteome</keyword>
<dbReference type="EMBL" id="JAPFQI010000001">
    <property type="protein sequence ID" value="MCW8084759.1"/>
    <property type="molecule type" value="Genomic_DNA"/>
</dbReference>
<sequence>MDLSRRALALLALAPAAAAAQLAPPFAWRFRVTRNGTDIGTHEVRVTEQGGQRVTHSEVMVVPRVLGVVVYRFEHRYTEVTDGWRFRSVESRLNRNGRIVEVSARATPDGVLVQGPDGPGRLPANAAPLSWWDPSRLGGVVPIFGTTTGQIMDLRWSRRGLPNGGFAVACTGEVEAECLFSRDGVWTGFSTVGDDGSRVIYQPFA</sequence>
<keyword evidence="1" id="KW-0732">Signal</keyword>
<name>A0ABT3NT75_9PROT</name>
<proteinExistence type="predicted"/>
<dbReference type="Pfam" id="PF19630">
    <property type="entry name" value="DUF6134"/>
    <property type="match status" value="1"/>
</dbReference>
<protein>
    <submittedName>
        <fullName evidence="2">DUF6134 family protein</fullName>
    </submittedName>
</protein>
<comment type="caution">
    <text evidence="2">The sequence shown here is derived from an EMBL/GenBank/DDBJ whole genome shotgun (WGS) entry which is preliminary data.</text>
</comment>
<organism evidence="2 3">
    <name type="scientific">Sabulicella glaciei</name>
    <dbReference type="NCBI Taxonomy" id="2984948"/>
    <lineage>
        <taxon>Bacteria</taxon>
        <taxon>Pseudomonadati</taxon>
        <taxon>Pseudomonadota</taxon>
        <taxon>Alphaproteobacteria</taxon>
        <taxon>Acetobacterales</taxon>
        <taxon>Acetobacteraceae</taxon>
        <taxon>Sabulicella</taxon>
    </lineage>
</organism>
<feature type="chain" id="PRO_5047451434" evidence="1">
    <location>
        <begin position="20"/>
        <end position="205"/>
    </location>
</feature>
<gene>
    <name evidence="2" type="ORF">OF850_03895</name>
</gene>
<dbReference type="InterPro" id="IPR045767">
    <property type="entry name" value="DUF6134"/>
</dbReference>
<reference evidence="2 3" key="1">
    <citation type="submission" date="2022-10" db="EMBL/GenBank/DDBJ databases">
        <title>Roseococcus glaciei nov., sp. nov., isolated from glacier.</title>
        <authorList>
            <person name="Liu Q."/>
            <person name="Xin Y.-H."/>
        </authorList>
    </citation>
    <scope>NUCLEOTIDE SEQUENCE [LARGE SCALE GENOMIC DNA]</scope>
    <source>
        <strain evidence="2 3">MDT2-1-1</strain>
    </source>
</reference>
<evidence type="ECO:0000313" key="3">
    <source>
        <dbReference type="Proteomes" id="UP001526430"/>
    </source>
</evidence>
<accession>A0ABT3NT75</accession>
<evidence type="ECO:0000256" key="1">
    <source>
        <dbReference type="SAM" id="SignalP"/>
    </source>
</evidence>
<evidence type="ECO:0000313" key="2">
    <source>
        <dbReference type="EMBL" id="MCW8084759.1"/>
    </source>
</evidence>